<dbReference type="Proteomes" id="UP000789833">
    <property type="component" value="Unassembled WGS sequence"/>
</dbReference>
<reference evidence="2 3" key="1">
    <citation type="submission" date="2021-10" db="EMBL/GenBank/DDBJ databases">
        <authorList>
            <person name="Criscuolo A."/>
        </authorList>
    </citation>
    <scope>NUCLEOTIDE SEQUENCE [LARGE SCALE GENOMIC DNA]</scope>
    <source>
        <strain evidence="3">CIP 111883</strain>
    </source>
</reference>
<evidence type="ECO:0000313" key="3">
    <source>
        <dbReference type="Proteomes" id="UP000789833"/>
    </source>
</evidence>
<feature type="signal peptide" evidence="1">
    <location>
        <begin position="1"/>
        <end position="21"/>
    </location>
</feature>
<dbReference type="PROSITE" id="PS51257">
    <property type="entry name" value="PROKAR_LIPOPROTEIN"/>
    <property type="match status" value="1"/>
</dbReference>
<sequence>MWRWLVIGITMLILSGCGAQASQEGVKLTEPPIVQVKANDAVYEATRGAYCWSYNNTGECVDIAGYVELQEKPLFTVEPGTQIEFIFPESPIPDVEELVYSLTTAYEDVDFPIENHSFTAPDEPGIYYFGYNVNWEGNPGGSVSYALMVAVKKDS</sequence>
<evidence type="ECO:0000256" key="1">
    <source>
        <dbReference type="SAM" id="SignalP"/>
    </source>
</evidence>
<name>A0ABN8A6P2_9BACI</name>
<organism evidence="2 3">
    <name type="scientific">Sutcliffiella rhizosphaerae</name>
    <dbReference type="NCBI Taxonomy" id="2880967"/>
    <lineage>
        <taxon>Bacteria</taxon>
        <taxon>Bacillati</taxon>
        <taxon>Bacillota</taxon>
        <taxon>Bacilli</taxon>
        <taxon>Bacillales</taxon>
        <taxon>Bacillaceae</taxon>
        <taxon>Sutcliffiella</taxon>
    </lineage>
</organism>
<keyword evidence="1" id="KW-0732">Signal</keyword>
<dbReference type="EMBL" id="CAKJTJ010000001">
    <property type="protein sequence ID" value="CAG9619416.1"/>
    <property type="molecule type" value="Genomic_DNA"/>
</dbReference>
<comment type="caution">
    <text evidence="2">The sequence shown here is derived from an EMBL/GenBank/DDBJ whole genome shotgun (WGS) entry which is preliminary data.</text>
</comment>
<accession>A0ABN8A6P2</accession>
<feature type="chain" id="PRO_5047396192" description="Lipoprotein" evidence="1">
    <location>
        <begin position="22"/>
        <end position="155"/>
    </location>
</feature>
<keyword evidence="3" id="KW-1185">Reference proteome</keyword>
<evidence type="ECO:0008006" key="4">
    <source>
        <dbReference type="Google" id="ProtNLM"/>
    </source>
</evidence>
<protein>
    <recommendedName>
        <fullName evidence="4">Lipoprotein</fullName>
    </recommendedName>
</protein>
<gene>
    <name evidence="2" type="ORF">BACCIP111883_00183</name>
</gene>
<evidence type="ECO:0000313" key="2">
    <source>
        <dbReference type="EMBL" id="CAG9619416.1"/>
    </source>
</evidence>
<dbReference type="RefSeq" id="WP_230499352.1">
    <property type="nucleotide sequence ID" value="NZ_CAKJTJ010000001.1"/>
</dbReference>
<proteinExistence type="predicted"/>